<dbReference type="Pfam" id="PF02518">
    <property type="entry name" value="HATPase_c"/>
    <property type="match status" value="1"/>
</dbReference>
<evidence type="ECO:0000256" key="14">
    <source>
        <dbReference type="SAM" id="Phobius"/>
    </source>
</evidence>
<comment type="caution">
    <text evidence="16">The sequence shown here is derived from an EMBL/GenBank/DDBJ whole genome shotgun (WGS) entry which is preliminary data.</text>
</comment>
<dbReference type="SMART" id="SM00387">
    <property type="entry name" value="HATPase_c"/>
    <property type="match status" value="1"/>
</dbReference>
<dbReference type="PANTHER" id="PTHR34220:SF7">
    <property type="entry name" value="SENSOR HISTIDINE KINASE YPDA"/>
    <property type="match status" value="1"/>
</dbReference>
<keyword evidence="17" id="KW-1185">Reference proteome</keyword>
<feature type="transmembrane region" description="Helical" evidence="14">
    <location>
        <begin position="61"/>
        <end position="81"/>
    </location>
</feature>
<dbReference type="PRINTS" id="PR00344">
    <property type="entry name" value="BCTRLSENSOR"/>
</dbReference>
<proteinExistence type="predicted"/>
<dbReference type="InterPro" id="IPR003594">
    <property type="entry name" value="HATPase_dom"/>
</dbReference>
<dbReference type="PROSITE" id="PS50109">
    <property type="entry name" value="HIS_KIN"/>
    <property type="match status" value="1"/>
</dbReference>
<evidence type="ECO:0000313" key="16">
    <source>
        <dbReference type="EMBL" id="MBD7907464.1"/>
    </source>
</evidence>
<keyword evidence="9 16" id="KW-0418">Kinase</keyword>
<keyword evidence="11 14" id="KW-1133">Transmembrane helix</keyword>
<evidence type="ECO:0000256" key="9">
    <source>
        <dbReference type="ARBA" id="ARBA00022777"/>
    </source>
</evidence>
<evidence type="ECO:0000259" key="15">
    <source>
        <dbReference type="PROSITE" id="PS50109"/>
    </source>
</evidence>
<keyword evidence="6" id="KW-0808">Transferase</keyword>
<protein>
    <recommendedName>
        <fullName evidence="3">histidine kinase</fullName>
        <ecNumber evidence="3">2.7.13.3</ecNumber>
    </recommendedName>
</protein>
<name>A0ABR8PH96_9BACL</name>
<evidence type="ECO:0000256" key="4">
    <source>
        <dbReference type="ARBA" id="ARBA00022475"/>
    </source>
</evidence>
<dbReference type="InterPro" id="IPR011620">
    <property type="entry name" value="Sig_transdc_His_kinase_LytS_TM"/>
</dbReference>
<evidence type="ECO:0000313" key="17">
    <source>
        <dbReference type="Proteomes" id="UP000659496"/>
    </source>
</evidence>
<dbReference type="PANTHER" id="PTHR34220">
    <property type="entry name" value="SENSOR HISTIDINE KINASE YPDA"/>
    <property type="match status" value="1"/>
</dbReference>
<keyword evidence="10" id="KW-0067">ATP-binding</keyword>
<keyword evidence="5" id="KW-0597">Phosphoprotein</keyword>
<dbReference type="SUPFAM" id="SSF55781">
    <property type="entry name" value="GAF domain-like"/>
    <property type="match status" value="1"/>
</dbReference>
<comment type="catalytic activity">
    <reaction evidence="1">
        <text>ATP + protein L-histidine = ADP + protein N-phospho-L-histidine.</text>
        <dbReference type="EC" id="2.7.13.3"/>
    </reaction>
</comment>
<feature type="transmembrane region" description="Helical" evidence="14">
    <location>
        <begin position="20"/>
        <end position="40"/>
    </location>
</feature>
<evidence type="ECO:0000256" key="3">
    <source>
        <dbReference type="ARBA" id="ARBA00012438"/>
    </source>
</evidence>
<evidence type="ECO:0000256" key="10">
    <source>
        <dbReference type="ARBA" id="ARBA00022840"/>
    </source>
</evidence>
<dbReference type="InterPro" id="IPR050640">
    <property type="entry name" value="Bact_2-comp_sensor_kinase"/>
</dbReference>
<keyword evidence="7 14" id="KW-0812">Transmembrane</keyword>
<evidence type="ECO:0000256" key="7">
    <source>
        <dbReference type="ARBA" id="ARBA00022692"/>
    </source>
</evidence>
<dbReference type="GO" id="GO:0016301">
    <property type="term" value="F:kinase activity"/>
    <property type="evidence" value="ECO:0007669"/>
    <property type="project" value="UniProtKB-KW"/>
</dbReference>
<keyword evidence="13 14" id="KW-0472">Membrane</keyword>
<dbReference type="InterPro" id="IPR010559">
    <property type="entry name" value="Sig_transdc_His_kin_internal"/>
</dbReference>
<dbReference type="Proteomes" id="UP000659496">
    <property type="component" value="Unassembled WGS sequence"/>
</dbReference>
<feature type="transmembrane region" description="Helical" evidence="14">
    <location>
        <begin position="169"/>
        <end position="187"/>
    </location>
</feature>
<dbReference type="InterPro" id="IPR004358">
    <property type="entry name" value="Sig_transdc_His_kin-like_C"/>
</dbReference>
<evidence type="ECO:0000256" key="13">
    <source>
        <dbReference type="ARBA" id="ARBA00023136"/>
    </source>
</evidence>
<dbReference type="Pfam" id="PF07694">
    <property type="entry name" value="5TM-5TMR_LYT"/>
    <property type="match status" value="1"/>
</dbReference>
<dbReference type="InterPro" id="IPR003018">
    <property type="entry name" value="GAF"/>
</dbReference>
<evidence type="ECO:0000256" key="2">
    <source>
        <dbReference type="ARBA" id="ARBA00004651"/>
    </source>
</evidence>
<dbReference type="SUPFAM" id="SSF55874">
    <property type="entry name" value="ATPase domain of HSP90 chaperone/DNA topoisomerase II/histidine kinase"/>
    <property type="match status" value="1"/>
</dbReference>
<evidence type="ECO:0000256" key="6">
    <source>
        <dbReference type="ARBA" id="ARBA00022679"/>
    </source>
</evidence>
<dbReference type="InterPro" id="IPR029016">
    <property type="entry name" value="GAF-like_dom_sf"/>
</dbReference>
<reference evidence="16 17" key="1">
    <citation type="submission" date="2020-08" db="EMBL/GenBank/DDBJ databases">
        <title>A Genomic Blueprint of the Chicken Gut Microbiome.</title>
        <authorList>
            <person name="Gilroy R."/>
            <person name="Ravi A."/>
            <person name="Getino M."/>
            <person name="Pursley I."/>
            <person name="Horton D.L."/>
            <person name="Alikhan N.-F."/>
            <person name="Baker D."/>
            <person name="Gharbi K."/>
            <person name="Hall N."/>
            <person name="Watson M."/>
            <person name="Adriaenssens E.M."/>
            <person name="Foster-Nyarko E."/>
            <person name="Jarju S."/>
            <person name="Secka A."/>
            <person name="Antonio M."/>
            <person name="Oren A."/>
            <person name="Chaudhuri R."/>
            <person name="La Ragione R.M."/>
            <person name="Hildebrand F."/>
            <person name="Pallen M.J."/>
        </authorList>
    </citation>
    <scope>NUCLEOTIDE SEQUENCE [LARGE SCALE GENOMIC DNA]</scope>
    <source>
        <strain evidence="16 17">Sa3CUA8</strain>
    </source>
</reference>
<dbReference type="Gene3D" id="3.30.450.40">
    <property type="match status" value="1"/>
</dbReference>
<gene>
    <name evidence="16" type="ORF">H9659_03830</name>
</gene>
<sequence length="600" mass="65395">MTENTVYLNGRRIEREVGKLDLLIIMLERVGTIVAVAFILTRFRFFKQLVHHDTLDRRQTVSAIVFFGFFGIIGTYLGVAFNTETFHFNSVTMNLAGDEAIANSRVIGIVVAGLLGGYRFGIGAGLIAGIHRMTLGGFTAFSCGLSTILSGILASYFYKKGNTVKPLTAFGIGALAESIQMGLILVLSKPFTEAWALVQAIGLPMIIANGLGTAIFLLIVYNVMSEQDRATALQAQKTLRIANQTLAHLRKGMTPETCSEVCRILFNELSPSAVAMTNRNEILAHVGVASDHHRSYSPIQTHITKEVLQHGNRVVANDQAIHCINTDCPLGAAVIAPLKQRDKVVGTLKLYYPSEKAITDVTIELIDGLSSLLSDQLEIAAADQAHELAKDAEIKALQAQISPHFFFNSLNVIISLIRTDPDQARQLLTSLSKFLRQNVEGTTAARVTLEQELAHVRAYLQIEEARFVDKLTIDFDVDPSVLSQLIPPLTLQPIVENAVKHGIADMARGSIVKVRIAARDGETEITVQDNGKGITSDRLKTLGEHPVESESGTGMGLFNVHRRLMMTFGDQAGLQFTTASGEGTIVRFAIPGEEVIRHAI</sequence>
<dbReference type="EC" id="2.7.13.3" evidence="3"/>
<dbReference type="Pfam" id="PF06580">
    <property type="entry name" value="His_kinase"/>
    <property type="match status" value="1"/>
</dbReference>
<dbReference type="InterPro" id="IPR036890">
    <property type="entry name" value="HATPase_C_sf"/>
</dbReference>
<evidence type="ECO:0000256" key="11">
    <source>
        <dbReference type="ARBA" id="ARBA00022989"/>
    </source>
</evidence>
<feature type="transmembrane region" description="Helical" evidence="14">
    <location>
        <begin position="133"/>
        <end position="157"/>
    </location>
</feature>
<dbReference type="EMBL" id="JACSQY010000002">
    <property type="protein sequence ID" value="MBD7907464.1"/>
    <property type="molecule type" value="Genomic_DNA"/>
</dbReference>
<evidence type="ECO:0000256" key="5">
    <source>
        <dbReference type="ARBA" id="ARBA00022553"/>
    </source>
</evidence>
<feature type="domain" description="Histidine kinase" evidence="15">
    <location>
        <begin position="383"/>
        <end position="594"/>
    </location>
</feature>
<feature type="transmembrane region" description="Helical" evidence="14">
    <location>
        <begin position="194"/>
        <end position="221"/>
    </location>
</feature>
<dbReference type="SMART" id="SM00065">
    <property type="entry name" value="GAF"/>
    <property type="match status" value="1"/>
</dbReference>
<evidence type="ECO:0000256" key="12">
    <source>
        <dbReference type="ARBA" id="ARBA00023012"/>
    </source>
</evidence>
<organism evidence="16 17">
    <name type="scientific">Sporosarcina gallistercoris</name>
    <dbReference type="NCBI Taxonomy" id="2762245"/>
    <lineage>
        <taxon>Bacteria</taxon>
        <taxon>Bacillati</taxon>
        <taxon>Bacillota</taxon>
        <taxon>Bacilli</taxon>
        <taxon>Bacillales</taxon>
        <taxon>Caryophanaceae</taxon>
        <taxon>Sporosarcina</taxon>
    </lineage>
</organism>
<evidence type="ECO:0000256" key="1">
    <source>
        <dbReference type="ARBA" id="ARBA00000085"/>
    </source>
</evidence>
<keyword evidence="4" id="KW-1003">Cell membrane</keyword>
<accession>A0ABR8PH96</accession>
<keyword evidence="8" id="KW-0547">Nucleotide-binding</keyword>
<dbReference type="Gene3D" id="3.30.565.10">
    <property type="entry name" value="Histidine kinase-like ATPase, C-terminal domain"/>
    <property type="match status" value="1"/>
</dbReference>
<dbReference type="Pfam" id="PF13492">
    <property type="entry name" value="GAF_3"/>
    <property type="match status" value="1"/>
</dbReference>
<keyword evidence="12" id="KW-0902">Two-component regulatory system</keyword>
<comment type="subcellular location">
    <subcellularLocation>
        <location evidence="2">Cell membrane</location>
        <topology evidence="2">Multi-pass membrane protein</topology>
    </subcellularLocation>
</comment>
<evidence type="ECO:0000256" key="8">
    <source>
        <dbReference type="ARBA" id="ARBA00022741"/>
    </source>
</evidence>
<feature type="transmembrane region" description="Helical" evidence="14">
    <location>
        <begin position="101"/>
        <end position="121"/>
    </location>
</feature>
<dbReference type="InterPro" id="IPR005467">
    <property type="entry name" value="His_kinase_dom"/>
</dbReference>